<dbReference type="RefSeq" id="WP_125117162.1">
    <property type="nucleotide sequence ID" value="NZ_AP019195.1"/>
</dbReference>
<keyword evidence="1" id="KW-0732">Signal</keyword>
<evidence type="ECO:0000313" key="3">
    <source>
        <dbReference type="Proteomes" id="UP001163285"/>
    </source>
</evidence>
<feature type="signal peptide" evidence="1">
    <location>
        <begin position="1"/>
        <end position="21"/>
    </location>
</feature>
<protein>
    <recommendedName>
        <fullName evidence="4">Lipoprotein</fullName>
    </recommendedName>
</protein>
<organism evidence="2 3">
    <name type="scientific">Aeromonas caviae</name>
    <name type="common">Aeromonas punctata</name>
    <dbReference type="NCBI Taxonomy" id="648"/>
    <lineage>
        <taxon>Bacteria</taxon>
        <taxon>Pseudomonadati</taxon>
        <taxon>Pseudomonadota</taxon>
        <taxon>Gammaproteobacteria</taxon>
        <taxon>Aeromonadales</taxon>
        <taxon>Aeromonadaceae</taxon>
        <taxon>Aeromonas</taxon>
    </lineage>
</organism>
<dbReference type="AlphaFoldDB" id="A0AAF0GDF3"/>
<sequence>MKFLTVAVLATTLSGCSVYMATQQPDKKDLSLLQMGTPRSTLLGELGYPQAQTEHDGKKWDIWRFKQGYSGGAKVGRAAGHAAMDVMTLGVQI</sequence>
<dbReference type="PROSITE" id="PS51257">
    <property type="entry name" value="PROKAR_LIPOPROTEIN"/>
    <property type="match status" value="1"/>
</dbReference>
<name>A0AAF0GDF3_AERCA</name>
<reference evidence="2" key="1">
    <citation type="submission" date="2023-04" db="EMBL/GenBank/DDBJ databases">
        <title>Whole Genome Sequence of Multi-drug resistant Aeromonas caviae as a gut pathogen in newborn.</title>
        <authorList>
            <person name="Jadhav S.V."/>
            <person name="Saroj S.D."/>
            <person name="Saha U.B."/>
            <person name="Sen S."/>
            <person name="Kher A."/>
        </authorList>
    </citation>
    <scope>NUCLEOTIDE SEQUENCE</scope>
    <source>
        <strain evidence="2">SVJ23</strain>
    </source>
</reference>
<proteinExistence type="predicted"/>
<evidence type="ECO:0008006" key="4">
    <source>
        <dbReference type="Google" id="ProtNLM"/>
    </source>
</evidence>
<feature type="chain" id="PRO_5041927465" description="Lipoprotein" evidence="1">
    <location>
        <begin position="22"/>
        <end position="93"/>
    </location>
</feature>
<evidence type="ECO:0000313" key="2">
    <source>
        <dbReference type="EMBL" id="WGC86113.1"/>
    </source>
</evidence>
<gene>
    <name evidence="2" type="ORF">OJY61_22770</name>
</gene>
<evidence type="ECO:0000256" key="1">
    <source>
        <dbReference type="SAM" id="SignalP"/>
    </source>
</evidence>
<dbReference type="EMBL" id="CP110176">
    <property type="protein sequence ID" value="WGC86113.1"/>
    <property type="molecule type" value="Genomic_DNA"/>
</dbReference>
<dbReference type="Proteomes" id="UP001163285">
    <property type="component" value="Chromosome"/>
</dbReference>
<accession>A0AAF0GDF3</accession>